<organism evidence="1 2">
    <name type="scientific">Chaenocephalus aceratus</name>
    <name type="common">Blackfin icefish</name>
    <name type="synonym">Chaenichthys aceratus</name>
    <dbReference type="NCBI Taxonomy" id="36190"/>
    <lineage>
        <taxon>Eukaryota</taxon>
        <taxon>Metazoa</taxon>
        <taxon>Chordata</taxon>
        <taxon>Craniata</taxon>
        <taxon>Vertebrata</taxon>
        <taxon>Euteleostomi</taxon>
        <taxon>Actinopterygii</taxon>
        <taxon>Neopterygii</taxon>
        <taxon>Teleostei</taxon>
        <taxon>Neoteleostei</taxon>
        <taxon>Acanthomorphata</taxon>
        <taxon>Eupercaria</taxon>
        <taxon>Perciformes</taxon>
        <taxon>Notothenioidei</taxon>
        <taxon>Channichthyidae</taxon>
        <taxon>Chaenocephalus</taxon>
    </lineage>
</organism>
<comment type="caution">
    <text evidence="1">The sequence shown here is derived from an EMBL/GenBank/DDBJ whole genome shotgun (WGS) entry which is preliminary data.</text>
</comment>
<proteinExistence type="predicted"/>
<reference evidence="1" key="1">
    <citation type="submission" date="2022-05" db="EMBL/GenBank/DDBJ databases">
        <title>Chromosome-level genome of Chaenocephalus aceratus.</title>
        <authorList>
            <person name="Park H."/>
        </authorList>
    </citation>
    <scope>NUCLEOTIDE SEQUENCE</scope>
    <source>
        <strain evidence="1">KU_202001</strain>
    </source>
</reference>
<keyword evidence="2" id="KW-1185">Reference proteome</keyword>
<evidence type="ECO:0000313" key="2">
    <source>
        <dbReference type="Proteomes" id="UP001057452"/>
    </source>
</evidence>
<protein>
    <submittedName>
        <fullName evidence="1">Uncharacterized protein</fullName>
    </submittedName>
</protein>
<dbReference type="EMBL" id="CM043788">
    <property type="protein sequence ID" value="KAI4828540.1"/>
    <property type="molecule type" value="Genomic_DNA"/>
</dbReference>
<gene>
    <name evidence="1" type="ORF">KUCAC02_022622</name>
</gene>
<evidence type="ECO:0000313" key="1">
    <source>
        <dbReference type="EMBL" id="KAI4828540.1"/>
    </source>
</evidence>
<sequence>MNWDTQLSSILSVADGSVAKMRERLTSPGTFAKGGEDLFPTRERLHGSDFGPPALPPRSPLLRQPSPSHGPTVQWADLAAIQSQLQIQSQTIESLTQRLRDVEKERQSQQCDVQTLQEEVQQLREERRTRAESRSDHSPGAERRMEQWRREVGRELSSLRGHITRATSLGNLEESFSSKLRREELEHLRREVDQLKTQLSEPNTHTHTHTHNIMPCIDSARLNPMLGSKAEASTVMFTSSALSLHLTGRQGEDAFLQQAEARETRRQYEHSCKTLEELTDSYRSHSSDLVKTVSQYSHTQQEVRQIRTTVSEMKEEFRRLILKERQTTPLLSHSSGASPLPLPGSLGRGGRVEADSDSEDFSPTPSLAEISSDDLSWLDDKDPALHQEPRVRLSVQSTRSDFAGPGSDLEDDDDGDDLLDEDVHPDLESDLSLADL</sequence>
<dbReference type="Proteomes" id="UP001057452">
    <property type="component" value="Chromosome 4"/>
</dbReference>
<name>A0ACB9XMM5_CHAAC</name>
<accession>A0ACB9XMM5</accession>